<organism evidence="13 14">
    <name type="scientific">Naja naja</name>
    <name type="common">Indian cobra</name>
    <dbReference type="NCBI Taxonomy" id="35670"/>
    <lineage>
        <taxon>Eukaryota</taxon>
        <taxon>Metazoa</taxon>
        <taxon>Chordata</taxon>
        <taxon>Craniata</taxon>
        <taxon>Vertebrata</taxon>
        <taxon>Euteleostomi</taxon>
        <taxon>Lepidosauria</taxon>
        <taxon>Squamata</taxon>
        <taxon>Bifurcata</taxon>
        <taxon>Unidentata</taxon>
        <taxon>Episquamata</taxon>
        <taxon>Toxicofera</taxon>
        <taxon>Serpentes</taxon>
        <taxon>Colubroidea</taxon>
        <taxon>Elapidae</taxon>
        <taxon>Elapinae</taxon>
        <taxon>Naja</taxon>
    </lineage>
</organism>
<evidence type="ECO:0000256" key="1">
    <source>
        <dbReference type="ARBA" id="ARBA00004479"/>
    </source>
</evidence>
<evidence type="ECO:0000256" key="8">
    <source>
        <dbReference type="ARBA" id="ARBA00023180"/>
    </source>
</evidence>
<keyword evidence="6" id="KW-0472">Membrane</keyword>
<dbReference type="Pfam" id="PF00969">
    <property type="entry name" value="MHC_II_beta"/>
    <property type="match status" value="1"/>
</dbReference>
<dbReference type="GO" id="GO:0002250">
    <property type="term" value="P:adaptive immune response"/>
    <property type="evidence" value="ECO:0007669"/>
    <property type="project" value="UniProtKB-KW"/>
</dbReference>
<dbReference type="Proteomes" id="UP000694559">
    <property type="component" value="Unplaced"/>
</dbReference>
<dbReference type="SUPFAM" id="SSF48726">
    <property type="entry name" value="Immunoglobulin"/>
    <property type="match status" value="1"/>
</dbReference>
<feature type="signal peptide" evidence="11">
    <location>
        <begin position="1"/>
        <end position="24"/>
    </location>
</feature>
<dbReference type="Gene3D" id="3.10.320.10">
    <property type="entry name" value="Class II Histocompatibility Antigen, M Beta Chain, Chain B, domain 1"/>
    <property type="match status" value="1"/>
</dbReference>
<dbReference type="InterPro" id="IPR007110">
    <property type="entry name" value="Ig-like_dom"/>
</dbReference>
<feature type="region of interest" description="Disordered" evidence="10">
    <location>
        <begin position="249"/>
        <end position="274"/>
    </location>
</feature>
<feature type="domain" description="Ig-like" evidence="12">
    <location>
        <begin position="99"/>
        <end position="201"/>
    </location>
</feature>
<keyword evidence="4" id="KW-1133">Transmembrane helix</keyword>
<keyword evidence="11" id="KW-0732">Signal</keyword>
<evidence type="ECO:0000256" key="2">
    <source>
        <dbReference type="ARBA" id="ARBA00022692"/>
    </source>
</evidence>
<reference evidence="13" key="2">
    <citation type="submission" date="2025-09" db="UniProtKB">
        <authorList>
            <consortium name="Ensembl"/>
        </authorList>
    </citation>
    <scope>IDENTIFICATION</scope>
</reference>
<evidence type="ECO:0000256" key="9">
    <source>
        <dbReference type="ARBA" id="ARBA00023182"/>
    </source>
</evidence>
<evidence type="ECO:0000313" key="14">
    <source>
        <dbReference type="Proteomes" id="UP000694559"/>
    </source>
</evidence>
<dbReference type="InterPro" id="IPR000353">
    <property type="entry name" value="MHC_II_b_N"/>
</dbReference>
<keyword evidence="3" id="KW-0391">Immunity</keyword>
<evidence type="ECO:0000256" key="3">
    <source>
        <dbReference type="ARBA" id="ARBA00022859"/>
    </source>
</evidence>
<dbReference type="PROSITE" id="PS00290">
    <property type="entry name" value="IG_MHC"/>
    <property type="match status" value="1"/>
</dbReference>
<dbReference type="InterPro" id="IPR003006">
    <property type="entry name" value="Ig/MHC_CS"/>
</dbReference>
<dbReference type="InterPro" id="IPR013783">
    <property type="entry name" value="Ig-like_fold"/>
</dbReference>
<evidence type="ECO:0000313" key="13">
    <source>
        <dbReference type="Ensembl" id="ENSNNAP00000017070.1"/>
    </source>
</evidence>
<evidence type="ECO:0000256" key="11">
    <source>
        <dbReference type="SAM" id="SignalP"/>
    </source>
</evidence>
<dbReference type="InterPro" id="IPR036179">
    <property type="entry name" value="Ig-like_dom_sf"/>
</dbReference>
<protein>
    <recommendedName>
        <fullName evidence="12">Ig-like domain-containing protein</fullName>
    </recommendedName>
</protein>
<comment type="subcellular location">
    <subcellularLocation>
        <location evidence="1">Membrane</location>
        <topology evidence="1">Single-pass type I membrane protein</topology>
    </subcellularLocation>
</comment>
<dbReference type="Gene3D" id="2.60.40.10">
    <property type="entry name" value="Immunoglobulins"/>
    <property type="match status" value="1"/>
</dbReference>
<dbReference type="InterPro" id="IPR014745">
    <property type="entry name" value="MHC_II_a/b_N"/>
</dbReference>
<reference evidence="13" key="1">
    <citation type="submission" date="2025-08" db="UniProtKB">
        <authorList>
            <consortium name="Ensembl"/>
        </authorList>
    </citation>
    <scope>IDENTIFICATION</scope>
</reference>
<dbReference type="PANTHER" id="PTHR19944">
    <property type="entry name" value="MHC CLASS II-RELATED"/>
    <property type="match status" value="1"/>
</dbReference>
<dbReference type="InterPro" id="IPR050160">
    <property type="entry name" value="MHC/Immunoglobulin"/>
</dbReference>
<dbReference type="GeneTree" id="ENSGT00950000183127"/>
<dbReference type="GO" id="GO:0042613">
    <property type="term" value="C:MHC class II protein complex"/>
    <property type="evidence" value="ECO:0007669"/>
    <property type="project" value="UniProtKB-KW"/>
</dbReference>
<evidence type="ECO:0000256" key="4">
    <source>
        <dbReference type="ARBA" id="ARBA00022989"/>
    </source>
</evidence>
<dbReference type="InterPro" id="IPR011162">
    <property type="entry name" value="MHC_I/II-like_Ag-recog"/>
</dbReference>
<dbReference type="AlphaFoldDB" id="A0A8C6XQU5"/>
<accession>A0A8C6XQU5</accession>
<dbReference type="GO" id="GO:0002504">
    <property type="term" value="P:antigen processing and presentation of peptide or polysaccharide antigen via MHC class II"/>
    <property type="evidence" value="ECO:0007669"/>
    <property type="project" value="UniProtKB-KW"/>
</dbReference>
<feature type="chain" id="PRO_5034659451" description="Ig-like domain-containing protein" evidence="11">
    <location>
        <begin position="25"/>
        <end position="274"/>
    </location>
</feature>
<evidence type="ECO:0000256" key="5">
    <source>
        <dbReference type="ARBA" id="ARBA00023130"/>
    </source>
</evidence>
<keyword evidence="14" id="KW-1185">Reference proteome</keyword>
<keyword evidence="8" id="KW-0325">Glycoprotein</keyword>
<dbReference type="PROSITE" id="PS50835">
    <property type="entry name" value="IG_LIKE"/>
    <property type="match status" value="1"/>
</dbReference>
<proteinExistence type="predicted"/>
<evidence type="ECO:0000259" key="12">
    <source>
        <dbReference type="PROSITE" id="PS50835"/>
    </source>
</evidence>
<dbReference type="SUPFAM" id="SSF54452">
    <property type="entry name" value="MHC antigen-recognition domain"/>
    <property type="match status" value="1"/>
</dbReference>
<evidence type="ECO:0000256" key="6">
    <source>
        <dbReference type="ARBA" id="ARBA00023136"/>
    </source>
</evidence>
<evidence type="ECO:0000256" key="7">
    <source>
        <dbReference type="ARBA" id="ARBA00023157"/>
    </source>
</evidence>
<keyword evidence="2" id="KW-0812">Transmembrane</keyword>
<dbReference type="InterPro" id="IPR003597">
    <property type="entry name" value="Ig_C1-set"/>
</dbReference>
<keyword evidence="9" id="KW-0491">MHC II</keyword>
<dbReference type="Pfam" id="PF07654">
    <property type="entry name" value="C1-set"/>
    <property type="match status" value="1"/>
</dbReference>
<sequence>MNGGRRWALESLLTAFLLLTPLAAHFLYQGKLECLFLNGTQRVRFLERHFYDRQEFARFDSDLGKFVAVTEFGKWMQGRKAAVDYFCRHNYEVNSYEAPKREERTIGRRSESWGGGSSSLGMDPASPNTILLCTATGFYPLEIEVQWLKNGQLEEEGVAFGEELQNGDWTYQLQVMLETQPQQGDTYTCQVGHVSLEAPITVQWGKPLPSLPYYPEKGERPSLLGSQNGPSWGKVGLILLAPFGELQKGREGGKVRNTPGLRPPHILKETHPSC</sequence>
<dbReference type="SMART" id="SM00407">
    <property type="entry name" value="IGc1"/>
    <property type="match status" value="1"/>
</dbReference>
<keyword evidence="7" id="KW-1015">Disulfide bond</keyword>
<dbReference type="SMART" id="SM00921">
    <property type="entry name" value="MHC_II_beta"/>
    <property type="match status" value="1"/>
</dbReference>
<name>A0A8C6XQU5_NAJNA</name>
<evidence type="ECO:0000256" key="10">
    <source>
        <dbReference type="SAM" id="MobiDB-lite"/>
    </source>
</evidence>
<keyword evidence="5" id="KW-1064">Adaptive immunity</keyword>
<dbReference type="PANTHER" id="PTHR19944:SF99">
    <property type="entry name" value="HLA CLASS II HISTOCOMPATIBILITY ANTIGEN, DRB1 BETA CHAIN"/>
    <property type="match status" value="1"/>
</dbReference>
<dbReference type="Ensembl" id="ENSNNAT00000017918.1">
    <property type="protein sequence ID" value="ENSNNAP00000017070.1"/>
    <property type="gene ID" value="ENSNNAG00000011238.1"/>
</dbReference>